<evidence type="ECO:0008006" key="3">
    <source>
        <dbReference type="Google" id="ProtNLM"/>
    </source>
</evidence>
<dbReference type="Proteomes" id="UP000027222">
    <property type="component" value="Unassembled WGS sequence"/>
</dbReference>
<evidence type="ECO:0000313" key="2">
    <source>
        <dbReference type="Proteomes" id="UP000027222"/>
    </source>
</evidence>
<dbReference type="OrthoDB" id="3012762at2759"/>
<organism evidence="1 2">
    <name type="scientific">Galerina marginata (strain CBS 339.88)</name>
    <dbReference type="NCBI Taxonomy" id="685588"/>
    <lineage>
        <taxon>Eukaryota</taxon>
        <taxon>Fungi</taxon>
        <taxon>Dikarya</taxon>
        <taxon>Basidiomycota</taxon>
        <taxon>Agaricomycotina</taxon>
        <taxon>Agaricomycetes</taxon>
        <taxon>Agaricomycetidae</taxon>
        <taxon>Agaricales</taxon>
        <taxon>Agaricineae</taxon>
        <taxon>Strophariaceae</taxon>
        <taxon>Galerina</taxon>
    </lineage>
</organism>
<dbReference type="HOGENOM" id="CLU_621133_0_0_1"/>
<accession>A0A067T2C6</accession>
<sequence>MPAIIDSLPPELTDEILNLISTDMDALRSLALTSRSFLSPCQSRIFSSATVNTRCEHDRNTSQAQKLLAVLNGSPRDLAGYITHFTVQLDHSPLFSSDNGVPTERSKDGHDLIELLLLLSKLTRFSLKLRDQYSWCVQVLSSSVIEAIVASLRLSSIVQVDFKNVPIGMIHACSPSVKHMALWDPINVHWRPLRHEQTQMVHQQHTPPIYLNSLFLDSSSRAHYEVGETIKQILQSGLDLSQLRKLVLNVPYCRLEPREETLQLLRACSASLEDFSFCPAVESYADARTKPDNMNLGFLTSLRVLHLSVRAGFVPDRAEVVDPIVWITDLLDKIPQSNRIEWIIISSSYYVSPTVNGGGFFGIEFDSYVHLAGILTKGRFPHLRKVTFHTDTRCNDELTPKQLGWFVTWIERCLKHKMVGPAKEFVFEFSSGLFFRNNLFPQIGSW</sequence>
<dbReference type="AlphaFoldDB" id="A0A067T2C6"/>
<reference evidence="2" key="1">
    <citation type="journal article" date="2014" name="Proc. Natl. Acad. Sci. U.S.A.">
        <title>Extensive sampling of basidiomycete genomes demonstrates inadequacy of the white-rot/brown-rot paradigm for wood decay fungi.</title>
        <authorList>
            <person name="Riley R."/>
            <person name="Salamov A.A."/>
            <person name="Brown D.W."/>
            <person name="Nagy L.G."/>
            <person name="Floudas D."/>
            <person name="Held B.W."/>
            <person name="Levasseur A."/>
            <person name="Lombard V."/>
            <person name="Morin E."/>
            <person name="Otillar R."/>
            <person name="Lindquist E.A."/>
            <person name="Sun H."/>
            <person name="LaButti K.M."/>
            <person name="Schmutz J."/>
            <person name="Jabbour D."/>
            <person name="Luo H."/>
            <person name="Baker S.E."/>
            <person name="Pisabarro A.G."/>
            <person name="Walton J.D."/>
            <person name="Blanchette R.A."/>
            <person name="Henrissat B."/>
            <person name="Martin F."/>
            <person name="Cullen D."/>
            <person name="Hibbett D.S."/>
            <person name="Grigoriev I.V."/>
        </authorList>
    </citation>
    <scope>NUCLEOTIDE SEQUENCE [LARGE SCALE GENOMIC DNA]</scope>
    <source>
        <strain evidence="2">CBS 339.88</strain>
    </source>
</reference>
<protein>
    <recommendedName>
        <fullName evidence="3">F-box domain-containing protein</fullName>
    </recommendedName>
</protein>
<keyword evidence="2" id="KW-1185">Reference proteome</keyword>
<evidence type="ECO:0000313" key="1">
    <source>
        <dbReference type="EMBL" id="KDR76432.1"/>
    </source>
</evidence>
<name>A0A067T2C6_GALM3</name>
<proteinExistence type="predicted"/>
<gene>
    <name evidence="1" type="ORF">GALMADRAFT_445240</name>
</gene>
<dbReference type="EMBL" id="KL142378">
    <property type="protein sequence ID" value="KDR76432.1"/>
    <property type="molecule type" value="Genomic_DNA"/>
</dbReference>